<comment type="subcellular location">
    <subcellularLocation>
        <location evidence="1">Membrane</location>
        <topology evidence="1">Multi-pass membrane protein</topology>
    </subcellularLocation>
</comment>
<dbReference type="Pfam" id="PF02397">
    <property type="entry name" value="Bac_transf"/>
    <property type="match status" value="1"/>
</dbReference>
<dbReference type="GO" id="GO:0016780">
    <property type="term" value="F:phosphotransferase activity, for other substituted phosphate groups"/>
    <property type="evidence" value="ECO:0007669"/>
    <property type="project" value="TreeGrafter"/>
</dbReference>
<evidence type="ECO:0000256" key="5">
    <source>
        <dbReference type="ARBA" id="ARBA00022989"/>
    </source>
</evidence>
<feature type="transmembrane region" description="Helical" evidence="7">
    <location>
        <begin position="259"/>
        <end position="281"/>
    </location>
</feature>
<evidence type="ECO:0000256" key="4">
    <source>
        <dbReference type="ARBA" id="ARBA00022692"/>
    </source>
</evidence>
<dbReference type="EMBL" id="PFAY01000012">
    <property type="protein sequence ID" value="PIT93085.1"/>
    <property type="molecule type" value="Genomic_DNA"/>
</dbReference>
<evidence type="ECO:0000256" key="2">
    <source>
        <dbReference type="ARBA" id="ARBA00006464"/>
    </source>
</evidence>
<accession>A0A2M6WJW2</accession>
<protein>
    <recommendedName>
        <fullName evidence="8">Bacterial sugar transferase domain-containing protein</fullName>
    </recommendedName>
</protein>
<evidence type="ECO:0000313" key="10">
    <source>
        <dbReference type="Proteomes" id="UP000229112"/>
    </source>
</evidence>
<dbReference type="Proteomes" id="UP000229112">
    <property type="component" value="Unassembled WGS sequence"/>
</dbReference>
<evidence type="ECO:0000256" key="6">
    <source>
        <dbReference type="ARBA" id="ARBA00023136"/>
    </source>
</evidence>
<dbReference type="InterPro" id="IPR003362">
    <property type="entry name" value="Bact_transf"/>
</dbReference>
<dbReference type="AlphaFoldDB" id="A0A2M6WJW2"/>
<feature type="transmembrane region" description="Helical" evidence="7">
    <location>
        <begin position="82"/>
        <end position="104"/>
    </location>
</feature>
<keyword evidence="5 7" id="KW-1133">Transmembrane helix</keyword>
<dbReference type="GO" id="GO:0016020">
    <property type="term" value="C:membrane"/>
    <property type="evidence" value="ECO:0007669"/>
    <property type="project" value="UniProtKB-SubCell"/>
</dbReference>
<dbReference type="PANTHER" id="PTHR30576:SF0">
    <property type="entry name" value="UNDECAPRENYL-PHOSPHATE N-ACETYLGALACTOSAMINYL 1-PHOSPHATE TRANSFERASE-RELATED"/>
    <property type="match status" value="1"/>
</dbReference>
<feature type="domain" description="Bacterial sugar transferase" evidence="8">
    <location>
        <begin position="256"/>
        <end position="440"/>
    </location>
</feature>
<feature type="transmembrane region" description="Helical" evidence="7">
    <location>
        <begin position="12"/>
        <end position="30"/>
    </location>
</feature>
<keyword evidence="6 7" id="KW-0472">Membrane</keyword>
<proteinExistence type="inferred from homology"/>
<keyword evidence="3" id="KW-0808">Transferase</keyword>
<reference evidence="10" key="1">
    <citation type="submission" date="2017-09" db="EMBL/GenBank/DDBJ databases">
        <title>Depth-based differentiation of microbial function through sediment-hosted aquifers and enrichment of novel symbionts in the deep terrestrial subsurface.</title>
        <authorList>
            <person name="Probst A.J."/>
            <person name="Ladd B."/>
            <person name="Jarett J.K."/>
            <person name="Geller-Mcgrath D.E."/>
            <person name="Sieber C.M.K."/>
            <person name="Emerson J.B."/>
            <person name="Anantharaman K."/>
            <person name="Thomas B.C."/>
            <person name="Malmstrom R."/>
            <person name="Stieglmeier M."/>
            <person name="Klingl A."/>
            <person name="Woyke T."/>
            <person name="Ryan C.M."/>
            <person name="Banfield J.F."/>
        </authorList>
    </citation>
    <scope>NUCLEOTIDE SEQUENCE [LARGE SCALE GENOMIC DNA]</scope>
</reference>
<organism evidence="9 10">
    <name type="scientific">Candidatus Harrisonbacteria bacterium CG10_big_fil_rev_8_21_14_0_10_38_8</name>
    <dbReference type="NCBI Taxonomy" id="1974582"/>
    <lineage>
        <taxon>Bacteria</taxon>
        <taxon>Candidatus Harrisoniibacteriota</taxon>
    </lineage>
</organism>
<sequence length="441" mass="50870">MKNISILKVPIVVLGDVLVFYLALVATLVIRYSEVYISSEVLSAHLLPFSIALVIFLFFFFIDGFYEDYALKDVSYIRNRVLLINLICGGLFVLTLYFIPSFSITPKANLILFVIIFSLFIFSFRYVFNILLKYRFKISRIKILILGDSVGTDRICKNLDGGLTSYALGEQIKDISLVDFSSLAEYMKSNAFVFIVAPEDIASRFYSPELSRVHMITTSEFYEKLFKAISLHDINESWINMNIKREMISLGVTYFVERFLALVLFILLSPILLIISLLVYLTSPGPIIYKQRRVGQNGKVFWLYKFRSMYHDESINPDARANTATWAKDNDPRVTPLGRFIRKTHLDELPQLVNIIEGDMSFVGPRPERPEFVELLKMDVPFYSLRSLLKPGVTGWAQINYPYGSSVEDAFNKLQYDLYYLKNRGVFLNIYTILKTIKHLI</sequence>
<dbReference type="PANTHER" id="PTHR30576">
    <property type="entry name" value="COLANIC BIOSYNTHESIS UDP-GLUCOSE LIPID CARRIER TRANSFERASE"/>
    <property type="match status" value="1"/>
</dbReference>
<comment type="similarity">
    <text evidence="2">Belongs to the bacterial sugar transferase family.</text>
</comment>
<evidence type="ECO:0000256" key="7">
    <source>
        <dbReference type="SAM" id="Phobius"/>
    </source>
</evidence>
<dbReference type="NCBIfam" id="TIGR03025">
    <property type="entry name" value="EPS_sugtrans"/>
    <property type="match status" value="1"/>
</dbReference>
<name>A0A2M6WJW2_9BACT</name>
<gene>
    <name evidence="9" type="ORF">COU06_01625</name>
</gene>
<feature type="transmembrane region" description="Helical" evidence="7">
    <location>
        <begin position="110"/>
        <end position="132"/>
    </location>
</feature>
<evidence type="ECO:0000313" key="9">
    <source>
        <dbReference type="EMBL" id="PIT93085.1"/>
    </source>
</evidence>
<evidence type="ECO:0000259" key="8">
    <source>
        <dbReference type="Pfam" id="PF02397"/>
    </source>
</evidence>
<evidence type="ECO:0000256" key="3">
    <source>
        <dbReference type="ARBA" id="ARBA00022679"/>
    </source>
</evidence>
<comment type="caution">
    <text evidence="9">The sequence shown here is derived from an EMBL/GenBank/DDBJ whole genome shotgun (WGS) entry which is preliminary data.</text>
</comment>
<evidence type="ECO:0000256" key="1">
    <source>
        <dbReference type="ARBA" id="ARBA00004141"/>
    </source>
</evidence>
<dbReference type="InterPro" id="IPR017475">
    <property type="entry name" value="EPS_sugar_tfrase"/>
</dbReference>
<keyword evidence="4 7" id="KW-0812">Transmembrane</keyword>
<feature type="transmembrane region" description="Helical" evidence="7">
    <location>
        <begin position="42"/>
        <end position="62"/>
    </location>
</feature>